<evidence type="ECO:0000313" key="2">
    <source>
        <dbReference type="Proteomes" id="UP000535501"/>
    </source>
</evidence>
<dbReference type="AlphaFoldDB" id="A0A7W9YZ86"/>
<proteinExistence type="predicted"/>
<organism evidence="1 2">
    <name type="scientific">Pseudorhizobium flavum</name>
    <dbReference type="NCBI Taxonomy" id="1335061"/>
    <lineage>
        <taxon>Bacteria</taxon>
        <taxon>Pseudomonadati</taxon>
        <taxon>Pseudomonadota</taxon>
        <taxon>Alphaproteobacteria</taxon>
        <taxon>Hyphomicrobiales</taxon>
        <taxon>Rhizobiaceae</taxon>
        <taxon>Rhizobium/Agrobacterium group</taxon>
        <taxon>Pseudorhizobium</taxon>
    </lineage>
</organism>
<name>A0A7W9YZ86_9HYPH</name>
<dbReference type="Pfam" id="PF06748">
    <property type="entry name" value="DUF1217"/>
    <property type="match status" value="3"/>
</dbReference>
<dbReference type="InterPro" id="IPR010626">
    <property type="entry name" value="DUF1217"/>
</dbReference>
<sequence>MVSTYLSYDLVNRDMFKTLQRVASQDMVARDAAYYAENIGKVTSIDEFLDDYRLFSYAMKAHGLEEMTYAKAFMKKVLESDLSDANSYANLLTDDRYKKFAAAFNFSSSDTAIAQSAAQQEEILGLYDQSIIATQDKVAEETRYYKAMMAQVDHVDDILSNDRLRRYVFESLGIDDSVYSYQVVRSAMSSDKDDPASYTNTVLKDQMTYLTAKLSTAQAELAALGTNSKEHVDKKASLKLEIAGYQKAIKSTQAHIDLAGAFEFAADGTSAKGAAQTEQQLAAITDLYLLSRPRQTQASALRERDYFEEKIPTITSVDGLLDDPRLYDYVRKAFDLNELFVVKSTLEQILTSDLSDPNSYANLYGKDRPQYLELANAFNFNTDGSLDGPVAQTAAQTSLTSNHYFSRYDDKQEEADEKAIKLYKSEMAAVKSVEDFLSDKAIYGFALQAVGLDPDSVSLLTLKNVLKSDLSDPKSYVYRLKDERYLTLAQAFNFTKDGGITAPVQAQSMATITETAKAYIVEQTRFLRGDEKEVARKKADAESSYYTQTMASIKTLGEFLGDRRLVDFVLTAKGIDPSTVTDDFLKQIFTSDLNDPESFVNQQDNADFAELLGSFNFDENGTLDRDAAATIQGRGKVIETQNLYLRQTLEMEEGNENAGVRMALYFERMVDSITDAYSILGDEALMEFFRVTFSLPSEIGSMDIDQQAKIVEKNLDLNDLKDPDKVRKMIQRFTIMYDLENGVTGPSPVDILTGSGAYTGISADTLWALSQVRR</sequence>
<comment type="caution">
    <text evidence="1">The sequence shown here is derived from an EMBL/GenBank/DDBJ whole genome shotgun (WGS) entry which is preliminary data.</text>
</comment>
<dbReference type="EMBL" id="JACHEJ010000008">
    <property type="protein sequence ID" value="MBB6181149.1"/>
    <property type="molecule type" value="Genomic_DNA"/>
</dbReference>
<reference evidence="1 2" key="1">
    <citation type="submission" date="2020-08" db="EMBL/GenBank/DDBJ databases">
        <title>Genomic Encyclopedia of Type Strains, Phase IV (KMG-IV): sequencing the most valuable type-strain genomes for metagenomic binning, comparative biology and taxonomic classification.</title>
        <authorList>
            <person name="Goeker M."/>
        </authorList>
    </citation>
    <scope>NUCLEOTIDE SEQUENCE [LARGE SCALE GENOMIC DNA]</scope>
    <source>
        <strain evidence="1 2">DSM 102134</strain>
    </source>
</reference>
<keyword evidence="2" id="KW-1185">Reference proteome</keyword>
<dbReference type="SUPFAM" id="SSF158837">
    <property type="entry name" value="AGR C 984p-like"/>
    <property type="match status" value="5"/>
</dbReference>
<dbReference type="Gene3D" id="1.10.3700.10">
    <property type="entry name" value="AGR C 984p-like"/>
    <property type="match status" value="4"/>
</dbReference>
<gene>
    <name evidence="1" type="ORF">HNQ75_003134</name>
</gene>
<dbReference type="RefSeq" id="WP_077548137.1">
    <property type="nucleotide sequence ID" value="NZ_JACHEJ010000008.1"/>
</dbReference>
<dbReference type="InterPro" id="IPR023157">
    <property type="entry name" value="AGR-C-984p-like_sf"/>
</dbReference>
<dbReference type="Proteomes" id="UP000535501">
    <property type="component" value="Unassembled WGS sequence"/>
</dbReference>
<evidence type="ECO:0000313" key="1">
    <source>
        <dbReference type="EMBL" id="MBB6181149.1"/>
    </source>
</evidence>
<protein>
    <recommendedName>
        <fullName evidence="3">DUF1217 domain-containing protein</fullName>
    </recommendedName>
</protein>
<accession>A0A7W9YZ86</accession>
<evidence type="ECO:0008006" key="3">
    <source>
        <dbReference type="Google" id="ProtNLM"/>
    </source>
</evidence>